<comment type="caution">
    <text evidence="1">The sequence shown here is derived from an EMBL/GenBank/DDBJ whole genome shotgun (WGS) entry which is preliminary data.</text>
</comment>
<evidence type="ECO:0000313" key="1">
    <source>
        <dbReference type="EMBL" id="KAL0563988.1"/>
    </source>
</evidence>
<proteinExistence type="predicted"/>
<dbReference type="EMBL" id="JBAHYK010003071">
    <property type="protein sequence ID" value="KAL0563988.1"/>
    <property type="molecule type" value="Genomic_DNA"/>
</dbReference>
<gene>
    <name evidence="1" type="ORF">V5O48_018068</name>
</gene>
<keyword evidence="2" id="KW-1185">Reference proteome</keyword>
<name>A0ABR3EM76_9AGAR</name>
<dbReference type="Proteomes" id="UP001465976">
    <property type="component" value="Unassembled WGS sequence"/>
</dbReference>
<reference evidence="1 2" key="1">
    <citation type="submission" date="2024-02" db="EMBL/GenBank/DDBJ databases">
        <title>A draft genome for the cacao thread blight pathogen Marasmius crinis-equi.</title>
        <authorList>
            <person name="Cohen S.P."/>
            <person name="Baruah I.K."/>
            <person name="Amoako-Attah I."/>
            <person name="Bukari Y."/>
            <person name="Meinhardt L.W."/>
            <person name="Bailey B.A."/>
        </authorList>
    </citation>
    <scope>NUCLEOTIDE SEQUENCE [LARGE SCALE GENOMIC DNA]</scope>
    <source>
        <strain evidence="1 2">GH-76</strain>
    </source>
</reference>
<organism evidence="1 2">
    <name type="scientific">Marasmius crinis-equi</name>
    <dbReference type="NCBI Taxonomy" id="585013"/>
    <lineage>
        <taxon>Eukaryota</taxon>
        <taxon>Fungi</taxon>
        <taxon>Dikarya</taxon>
        <taxon>Basidiomycota</taxon>
        <taxon>Agaricomycotina</taxon>
        <taxon>Agaricomycetes</taxon>
        <taxon>Agaricomycetidae</taxon>
        <taxon>Agaricales</taxon>
        <taxon>Marasmiineae</taxon>
        <taxon>Marasmiaceae</taxon>
        <taxon>Marasmius</taxon>
    </lineage>
</organism>
<sequence length="86" mass="9476">MFGQADHGKGRAEDFFKAPTLTGVKSLNGKVELNVGFLENRIRDLSSSLCHEELSIENICVELDQVAGILRALNRGRVERLSQCSS</sequence>
<evidence type="ECO:0000313" key="2">
    <source>
        <dbReference type="Proteomes" id="UP001465976"/>
    </source>
</evidence>
<accession>A0ABR3EM76</accession>
<protein>
    <submittedName>
        <fullName evidence="1">Uncharacterized protein</fullName>
    </submittedName>
</protein>